<dbReference type="Pfam" id="PF00307">
    <property type="entry name" value="CH"/>
    <property type="match status" value="1"/>
</dbReference>
<dbReference type="OrthoDB" id="21595at2759"/>
<dbReference type="PROSITE" id="PS50021">
    <property type="entry name" value="CH"/>
    <property type="match status" value="1"/>
</dbReference>
<feature type="compositionally biased region" description="Basic and acidic residues" evidence="1">
    <location>
        <begin position="394"/>
        <end position="411"/>
    </location>
</feature>
<accession>A0A179FYQ7</accession>
<dbReference type="SMART" id="SM00033">
    <property type="entry name" value="CH"/>
    <property type="match status" value="1"/>
</dbReference>
<dbReference type="RefSeq" id="XP_018146905.1">
    <property type="nucleotide sequence ID" value="XM_018282432.1"/>
</dbReference>
<name>A0A179FYQ7_METCM</name>
<keyword evidence="4" id="KW-1185">Reference proteome</keyword>
<feature type="compositionally biased region" description="Polar residues" evidence="1">
    <location>
        <begin position="189"/>
        <end position="215"/>
    </location>
</feature>
<feature type="domain" description="Calponin-homology (CH)" evidence="2">
    <location>
        <begin position="21"/>
        <end position="127"/>
    </location>
</feature>
<feature type="region of interest" description="Disordered" evidence="1">
    <location>
        <begin position="131"/>
        <end position="223"/>
    </location>
</feature>
<dbReference type="InterPro" id="IPR001715">
    <property type="entry name" value="CH_dom"/>
</dbReference>
<feature type="compositionally biased region" description="Basic and acidic residues" evidence="1">
    <location>
        <begin position="473"/>
        <end position="482"/>
    </location>
</feature>
<dbReference type="KEGG" id="pchm:VFPPC_02851"/>
<dbReference type="Proteomes" id="UP000078397">
    <property type="component" value="Unassembled WGS sequence"/>
</dbReference>
<dbReference type="InterPro" id="IPR050606">
    <property type="entry name" value="Calponin-like"/>
</dbReference>
<feature type="compositionally biased region" description="Basic and acidic residues" evidence="1">
    <location>
        <begin position="265"/>
        <end position="364"/>
    </location>
</feature>
<dbReference type="InterPro" id="IPR036872">
    <property type="entry name" value="CH_dom_sf"/>
</dbReference>
<dbReference type="EMBL" id="LSBJ02000002">
    <property type="protein sequence ID" value="OAQ70368.1"/>
    <property type="molecule type" value="Genomic_DNA"/>
</dbReference>
<dbReference type="GO" id="GO:0015629">
    <property type="term" value="C:actin cytoskeleton"/>
    <property type="evidence" value="ECO:0007669"/>
    <property type="project" value="TreeGrafter"/>
</dbReference>
<dbReference type="PANTHER" id="PTHR47385:SF14">
    <property type="entry name" value="TRANSGELIN"/>
    <property type="match status" value="1"/>
</dbReference>
<feature type="compositionally biased region" description="Pro residues" evidence="1">
    <location>
        <begin position="493"/>
        <end position="528"/>
    </location>
</feature>
<evidence type="ECO:0000259" key="2">
    <source>
        <dbReference type="PROSITE" id="PS50021"/>
    </source>
</evidence>
<comment type="caution">
    <text evidence="3">The sequence shown here is derived from an EMBL/GenBank/DDBJ whole genome shotgun (WGS) entry which is preliminary data.</text>
</comment>
<reference evidence="3 4" key="1">
    <citation type="journal article" date="2016" name="PLoS Pathog.">
        <title>Biosynthesis of antibiotic leucinostatins in bio-control fungus Purpureocillium lilacinum and their inhibition on phytophthora revealed by genome mining.</title>
        <authorList>
            <person name="Wang G."/>
            <person name="Liu Z."/>
            <person name="Lin R."/>
            <person name="Li E."/>
            <person name="Mao Z."/>
            <person name="Ling J."/>
            <person name="Yang Y."/>
            <person name="Yin W.B."/>
            <person name="Xie B."/>
        </authorList>
    </citation>
    <scope>NUCLEOTIDE SEQUENCE [LARGE SCALE GENOMIC DNA]</scope>
    <source>
        <strain evidence="3">170</strain>
    </source>
</reference>
<dbReference type="GeneID" id="28846426"/>
<dbReference type="SUPFAM" id="SSF47576">
    <property type="entry name" value="Calponin-homology domain, CH-domain"/>
    <property type="match status" value="1"/>
</dbReference>
<dbReference type="InterPro" id="IPR003096">
    <property type="entry name" value="SM22_calponin"/>
</dbReference>
<feature type="compositionally biased region" description="Basic and acidic residues" evidence="1">
    <location>
        <begin position="603"/>
        <end position="627"/>
    </location>
</feature>
<feature type="compositionally biased region" description="Basic and acidic residues" evidence="1">
    <location>
        <begin position="457"/>
        <end position="466"/>
    </location>
</feature>
<gene>
    <name evidence="3" type="ORF">VFPPC_02851</name>
</gene>
<dbReference type="STRING" id="1380566.A0A179FYQ7"/>
<dbReference type="GO" id="GO:0051015">
    <property type="term" value="F:actin filament binding"/>
    <property type="evidence" value="ECO:0007669"/>
    <property type="project" value="TreeGrafter"/>
</dbReference>
<dbReference type="PRINTS" id="PR00888">
    <property type="entry name" value="SM22CALPONIN"/>
</dbReference>
<dbReference type="GO" id="GO:0007015">
    <property type="term" value="P:actin filament organization"/>
    <property type="evidence" value="ECO:0007669"/>
    <property type="project" value="TreeGrafter"/>
</dbReference>
<feature type="compositionally biased region" description="Basic and acidic residues" evidence="1">
    <location>
        <begin position="574"/>
        <end position="586"/>
    </location>
</feature>
<organism evidence="3 4">
    <name type="scientific">Pochonia chlamydosporia 170</name>
    <dbReference type="NCBI Taxonomy" id="1380566"/>
    <lineage>
        <taxon>Eukaryota</taxon>
        <taxon>Fungi</taxon>
        <taxon>Dikarya</taxon>
        <taxon>Ascomycota</taxon>
        <taxon>Pezizomycotina</taxon>
        <taxon>Sordariomycetes</taxon>
        <taxon>Hypocreomycetidae</taxon>
        <taxon>Hypocreales</taxon>
        <taxon>Clavicipitaceae</taxon>
        <taxon>Pochonia</taxon>
    </lineage>
</organism>
<feature type="compositionally biased region" description="Polar residues" evidence="1">
    <location>
        <begin position="167"/>
        <end position="177"/>
    </location>
</feature>
<sequence length="685" mass="76741">MASVTSLDKDLRKMRLDKYTPAAANEARSWIEEALGERLPSSDLLEGLKDGVALCKLVNLATPPPGIRFKQSAMPFVQMENISHFLRACQSPPLNLQQHDTFLTVDLYEQKDPAQVLQCLGAFSRAAHDANPGRFPEPIGPKTRAAGGISPQASGYGSPTGLRGRGTSITSNSSSAYGSRPVLPHRTGDTTPTGRRSPTKSPTANPGSPGPVSSWSKREHEGSTAPAWNIAQYGYMGGASQGNLGISFGGMRQITSASPHVPSLADKERKRKEEAERQEEEERQRRAQLEAEEEAARREEERRWEQETQRLREEERRKAAEEKRRWEEQERQWKLTEEKRRQEEHEAAARLEEERKRARSRSDARLQGQFLSQYQAEQAEADRRNNRSQQLEEQLERARQREAEYERERQTRSTSRPVGEIVPNKARSRSRGHRGTSPSPSAPSAVGPQRSQNRYESWTKDDERKYLQTQWTEHQHDSRESTLEDSVQAEVQPTPPLVTSPRPLPEPNVTPKPKPKPQIPTSPNPPSSSRPLPDPKKYTSPPSASSQTRTDRFLATNTPPTQPKPHQTYARELGATEERDGEDRRRVQSQAQTKAGGWASKSLLEREMEMERQRQQEWEESQKETAKAVRSGEGVDGIGGGVGGRWDVGQWSGYTGGDSQNRGAQGIGSGRRQIVGPRPLPGSNR</sequence>
<evidence type="ECO:0000256" key="1">
    <source>
        <dbReference type="SAM" id="MobiDB-lite"/>
    </source>
</evidence>
<dbReference type="Gene3D" id="1.10.418.10">
    <property type="entry name" value="Calponin-like domain"/>
    <property type="match status" value="1"/>
</dbReference>
<evidence type="ECO:0000313" key="3">
    <source>
        <dbReference type="EMBL" id="OAQ70368.1"/>
    </source>
</evidence>
<evidence type="ECO:0000313" key="4">
    <source>
        <dbReference type="Proteomes" id="UP000078397"/>
    </source>
</evidence>
<feature type="compositionally biased region" description="Gly residues" evidence="1">
    <location>
        <begin position="634"/>
        <end position="646"/>
    </location>
</feature>
<protein>
    <submittedName>
        <fullName evidence="3">Calponin</fullName>
    </submittedName>
</protein>
<dbReference type="PANTHER" id="PTHR47385">
    <property type="entry name" value="CALPONIN"/>
    <property type="match status" value="1"/>
</dbReference>
<feature type="region of interest" description="Disordered" evidence="1">
    <location>
        <begin position="256"/>
        <end position="685"/>
    </location>
</feature>
<proteinExistence type="predicted"/>
<dbReference type="CDD" id="cd21210">
    <property type="entry name" value="CH_SCP1-like"/>
    <property type="match status" value="1"/>
</dbReference>
<dbReference type="AlphaFoldDB" id="A0A179FYQ7"/>